<keyword evidence="3" id="KW-1185">Reference proteome</keyword>
<evidence type="ECO:0000313" key="2">
    <source>
        <dbReference type="EMBL" id="CAB1457258.1"/>
    </source>
</evidence>
<organism evidence="2 3">
    <name type="scientific">Pleuronectes platessa</name>
    <name type="common">European plaice</name>
    <dbReference type="NCBI Taxonomy" id="8262"/>
    <lineage>
        <taxon>Eukaryota</taxon>
        <taxon>Metazoa</taxon>
        <taxon>Chordata</taxon>
        <taxon>Craniata</taxon>
        <taxon>Vertebrata</taxon>
        <taxon>Euteleostomi</taxon>
        <taxon>Actinopterygii</taxon>
        <taxon>Neopterygii</taxon>
        <taxon>Teleostei</taxon>
        <taxon>Neoteleostei</taxon>
        <taxon>Acanthomorphata</taxon>
        <taxon>Carangaria</taxon>
        <taxon>Pleuronectiformes</taxon>
        <taxon>Pleuronectoidei</taxon>
        <taxon>Pleuronectidae</taxon>
        <taxon>Pleuronectes</taxon>
    </lineage>
</organism>
<name>A0A9N7Z6F5_PLEPL</name>
<dbReference type="EMBL" id="CADEAL010004333">
    <property type="protein sequence ID" value="CAB1457258.1"/>
    <property type="molecule type" value="Genomic_DNA"/>
</dbReference>
<protein>
    <submittedName>
        <fullName evidence="2">Uncharacterized protein</fullName>
    </submittedName>
</protein>
<accession>A0A9N7Z6F5</accession>
<feature type="compositionally biased region" description="Acidic residues" evidence="1">
    <location>
        <begin position="89"/>
        <end position="114"/>
    </location>
</feature>
<reference evidence="2" key="1">
    <citation type="submission" date="2020-03" db="EMBL/GenBank/DDBJ databases">
        <authorList>
            <person name="Weist P."/>
        </authorList>
    </citation>
    <scope>NUCLEOTIDE SEQUENCE</scope>
</reference>
<proteinExistence type="predicted"/>
<sequence length="181" mass="20047">MDKFLIRKSQATGAPVAKKPKLCKYDESYLQFGFTVTGTTEQRPQCVLCAKRSFDDEILKRSLLTRKTGDPQGPRLLLSILHILKPKEDADDGDADAEDEGDAEDDDDDEDEDGFALDGMKVGECLFWLILLVPSPDKRGGLDVELAMPPHLTVRRTSSCAAHHPAPHMILAQIIVRRTSS</sequence>
<dbReference type="AlphaFoldDB" id="A0A9N7Z6F5"/>
<evidence type="ECO:0000256" key="1">
    <source>
        <dbReference type="SAM" id="MobiDB-lite"/>
    </source>
</evidence>
<dbReference type="Proteomes" id="UP001153269">
    <property type="component" value="Unassembled WGS sequence"/>
</dbReference>
<gene>
    <name evidence="2" type="ORF">PLEPLA_LOCUS45080</name>
</gene>
<evidence type="ECO:0000313" key="3">
    <source>
        <dbReference type="Proteomes" id="UP001153269"/>
    </source>
</evidence>
<comment type="caution">
    <text evidence="2">The sequence shown here is derived from an EMBL/GenBank/DDBJ whole genome shotgun (WGS) entry which is preliminary data.</text>
</comment>
<feature type="region of interest" description="Disordered" evidence="1">
    <location>
        <begin position="88"/>
        <end position="114"/>
    </location>
</feature>